<dbReference type="Proteomes" id="UP000287447">
    <property type="component" value="Unassembled WGS sequence"/>
</dbReference>
<sequence length="354" mass="39427">MNWYHGFQAYVESREELRPFADLIMPSAADADDAAALRMIHARTAPHTLYSIEAETAVLGAINGYVRDVLGIPNPVREVPDQALAPLAALRQVGYSMLPDIAPNIVTAMRDYFMDRPVYEHASTMSKPPLTLDEAQGSFNLAHFREADILNCPHLMQIATDPIRLGIAQEYLGTVPQVITIAAWWSFAQADEARAAQLFHLDLDDYRFFKFFIYLTDVDEEAGPHVYVPGTHRQDTLVLARRAANDPELFDNWMGTLRKSDQDVMNVFGIDPVRIVGPAGTNFVASTRGIHKGLLPKSKNRLICQVAYGVTPQRVENHLPVELSPETTPNLPADFLTPPMDYVMQLYLCPPGGP</sequence>
<name>A0A3S2Y050_9PROT</name>
<evidence type="ECO:0000313" key="2">
    <source>
        <dbReference type="Proteomes" id="UP000287447"/>
    </source>
</evidence>
<reference evidence="2" key="1">
    <citation type="submission" date="2019-01" db="EMBL/GenBank/DDBJ databases">
        <title>Gri0909 isolated from a small marine red alga.</title>
        <authorList>
            <person name="Kim J."/>
            <person name="Jeong S.E."/>
            <person name="Jeon C.O."/>
        </authorList>
    </citation>
    <scope>NUCLEOTIDE SEQUENCE [LARGE SCALE GENOMIC DNA]</scope>
    <source>
        <strain evidence="2">Gri0909</strain>
    </source>
</reference>
<protein>
    <recommendedName>
        <fullName evidence="3">Phytanoyl-CoA dioxygenase</fullName>
    </recommendedName>
</protein>
<dbReference type="Pfam" id="PF05721">
    <property type="entry name" value="PhyH"/>
    <property type="match status" value="1"/>
</dbReference>
<dbReference type="RefSeq" id="WP_127767886.1">
    <property type="nucleotide sequence ID" value="NZ_SADE01000004.1"/>
</dbReference>
<comment type="caution">
    <text evidence="1">The sequence shown here is derived from an EMBL/GenBank/DDBJ whole genome shotgun (WGS) entry which is preliminary data.</text>
</comment>
<dbReference type="EMBL" id="SADE01000004">
    <property type="protein sequence ID" value="RVU33856.1"/>
    <property type="molecule type" value="Genomic_DNA"/>
</dbReference>
<evidence type="ECO:0000313" key="1">
    <source>
        <dbReference type="EMBL" id="RVU33856.1"/>
    </source>
</evidence>
<gene>
    <name evidence="1" type="ORF">EOI86_22240</name>
</gene>
<accession>A0A3S2Y050</accession>
<dbReference type="GO" id="GO:0016706">
    <property type="term" value="F:2-oxoglutarate-dependent dioxygenase activity"/>
    <property type="evidence" value="ECO:0007669"/>
    <property type="project" value="UniProtKB-ARBA"/>
</dbReference>
<evidence type="ECO:0008006" key="3">
    <source>
        <dbReference type="Google" id="ProtNLM"/>
    </source>
</evidence>
<proteinExistence type="predicted"/>
<keyword evidence="2" id="KW-1185">Reference proteome</keyword>
<dbReference type="OrthoDB" id="324927at2"/>
<dbReference type="AlphaFoldDB" id="A0A3S2Y050"/>
<organism evidence="1 2">
    <name type="scientific">Hwanghaeella grinnelliae</name>
    <dbReference type="NCBI Taxonomy" id="2500179"/>
    <lineage>
        <taxon>Bacteria</taxon>
        <taxon>Pseudomonadati</taxon>
        <taxon>Pseudomonadota</taxon>
        <taxon>Alphaproteobacteria</taxon>
        <taxon>Rhodospirillales</taxon>
        <taxon>Rhodospirillaceae</taxon>
        <taxon>Hwanghaeella</taxon>
    </lineage>
</organism>
<dbReference type="SUPFAM" id="SSF51197">
    <property type="entry name" value="Clavaminate synthase-like"/>
    <property type="match status" value="1"/>
</dbReference>
<dbReference type="Gene3D" id="2.60.120.620">
    <property type="entry name" value="q2cbj1_9rhob like domain"/>
    <property type="match status" value="1"/>
</dbReference>
<dbReference type="InterPro" id="IPR008775">
    <property type="entry name" value="Phytyl_CoA_dOase-like"/>
</dbReference>